<evidence type="ECO:0000256" key="1">
    <source>
        <dbReference type="SAM" id="MobiDB-lite"/>
    </source>
</evidence>
<reference evidence="3 4" key="1">
    <citation type="submission" date="2014-03" db="EMBL/GenBank/DDBJ databases">
        <title>Bradyrhizobium valentinum sp. nov., isolated from effective nodules of Lupinus mariae-josephae, a lupine endemic of basic-lime soils in Eastern Spain.</title>
        <authorList>
            <person name="Duran D."/>
            <person name="Rey L."/>
            <person name="Navarro A."/>
            <person name="Busquets A."/>
            <person name="Imperial J."/>
            <person name="Ruiz-Argueso T."/>
        </authorList>
    </citation>
    <scope>NUCLEOTIDE SEQUENCE [LARGE SCALE GENOMIC DNA]</scope>
    <source>
        <strain evidence="3 4">PAC68</strain>
    </source>
</reference>
<dbReference type="AlphaFoldDB" id="A0A0R3L5I8"/>
<evidence type="ECO:0000313" key="4">
    <source>
        <dbReference type="Proteomes" id="UP000050863"/>
    </source>
</evidence>
<dbReference type="Proteomes" id="UP000050863">
    <property type="component" value="Unassembled WGS sequence"/>
</dbReference>
<keyword evidence="2" id="KW-0812">Transmembrane</keyword>
<protein>
    <submittedName>
        <fullName evidence="3">Uncharacterized protein</fullName>
    </submittedName>
</protein>
<organism evidence="3 4">
    <name type="scientific">Bradyrhizobium jicamae</name>
    <dbReference type="NCBI Taxonomy" id="280332"/>
    <lineage>
        <taxon>Bacteria</taxon>
        <taxon>Pseudomonadati</taxon>
        <taxon>Pseudomonadota</taxon>
        <taxon>Alphaproteobacteria</taxon>
        <taxon>Hyphomicrobiales</taxon>
        <taxon>Nitrobacteraceae</taxon>
        <taxon>Bradyrhizobium</taxon>
    </lineage>
</organism>
<sequence>MVPSAATRAVVRRQQPVGEQADGEEVMSAAEQAFVLTGELFVLSFVVIFAFWFADRLRRNLTGKP</sequence>
<evidence type="ECO:0000256" key="2">
    <source>
        <dbReference type="SAM" id="Phobius"/>
    </source>
</evidence>
<accession>A0A0R3L5I8</accession>
<keyword evidence="4" id="KW-1185">Reference proteome</keyword>
<feature type="transmembrane region" description="Helical" evidence="2">
    <location>
        <begin position="33"/>
        <end position="54"/>
    </location>
</feature>
<feature type="region of interest" description="Disordered" evidence="1">
    <location>
        <begin position="1"/>
        <end position="23"/>
    </location>
</feature>
<proteinExistence type="predicted"/>
<comment type="caution">
    <text evidence="3">The sequence shown here is derived from an EMBL/GenBank/DDBJ whole genome shotgun (WGS) entry which is preliminary data.</text>
</comment>
<gene>
    <name evidence="3" type="ORF">CQ12_22555</name>
</gene>
<evidence type="ECO:0000313" key="3">
    <source>
        <dbReference type="EMBL" id="KRR02891.1"/>
    </source>
</evidence>
<keyword evidence="2" id="KW-0472">Membrane</keyword>
<dbReference type="EMBL" id="LLXZ01000150">
    <property type="protein sequence ID" value="KRR02891.1"/>
    <property type="molecule type" value="Genomic_DNA"/>
</dbReference>
<keyword evidence="2" id="KW-1133">Transmembrane helix</keyword>
<name>A0A0R3L5I8_9BRAD</name>